<dbReference type="InterPro" id="IPR038678">
    <property type="entry name" value="Spondin_N_sf"/>
</dbReference>
<sequence>MKKRMFIIPLMAVLIWSCSNDSETLNEAFNTANSSAIKANSNNAFTKFKVTIHNLGGSQAYPNVLSPGIYVVQKKNTAPLFMPGYADYGEGLEAIAEDGNPGMLVSSLENDSEVRSHGAFTTPVGGGGPAPAFPGDSYEFYVTAKYGDYLNFATMFVQSNDLFIGPSAMGLALFNDKKDPISGDITMYMELWDAGTEVNEEPGVGPNQAPRQSGPDTGVDENGVVQLVDDGYSYPNLSDIVQITITPMY</sequence>
<name>A0ABV9N173_9FLAO</name>
<reference evidence="4" key="1">
    <citation type="journal article" date="2019" name="Int. J. Syst. Evol. Microbiol.">
        <title>The Global Catalogue of Microorganisms (GCM) 10K type strain sequencing project: providing services to taxonomists for standard genome sequencing and annotation.</title>
        <authorList>
            <consortium name="The Broad Institute Genomics Platform"/>
            <consortium name="The Broad Institute Genome Sequencing Center for Infectious Disease"/>
            <person name="Wu L."/>
            <person name="Ma J."/>
        </authorList>
    </citation>
    <scope>NUCLEOTIDE SEQUENCE [LARGE SCALE GENOMIC DNA]</scope>
    <source>
        <strain evidence="4">CCUG 63682</strain>
    </source>
</reference>
<dbReference type="NCBIfam" id="NF038123">
    <property type="entry name" value="NF038123_dom"/>
    <property type="match status" value="1"/>
</dbReference>
<keyword evidence="2" id="KW-0732">Signal</keyword>
<evidence type="ECO:0000256" key="2">
    <source>
        <dbReference type="SAM" id="SignalP"/>
    </source>
</evidence>
<keyword evidence="4" id="KW-1185">Reference proteome</keyword>
<evidence type="ECO:0000313" key="3">
    <source>
        <dbReference type="EMBL" id="MFC4720728.1"/>
    </source>
</evidence>
<feature type="signal peptide" evidence="2">
    <location>
        <begin position="1"/>
        <end position="21"/>
    </location>
</feature>
<feature type="region of interest" description="Disordered" evidence="1">
    <location>
        <begin position="197"/>
        <end position="222"/>
    </location>
</feature>
<feature type="chain" id="PRO_5046124365" evidence="2">
    <location>
        <begin position="22"/>
        <end position="249"/>
    </location>
</feature>
<evidence type="ECO:0000256" key="1">
    <source>
        <dbReference type="SAM" id="MobiDB-lite"/>
    </source>
</evidence>
<proteinExistence type="predicted"/>
<gene>
    <name evidence="3" type="ORF">ACFO5O_00225</name>
</gene>
<accession>A0ABV9N173</accession>
<dbReference type="Gene3D" id="2.60.40.2130">
    <property type="entry name" value="F-spondin domain"/>
    <property type="match status" value="1"/>
</dbReference>
<dbReference type="Proteomes" id="UP001595953">
    <property type="component" value="Unassembled WGS sequence"/>
</dbReference>
<organism evidence="3 4">
    <name type="scientific">Geojedonia litorea</name>
    <dbReference type="NCBI Taxonomy" id="1268269"/>
    <lineage>
        <taxon>Bacteria</taxon>
        <taxon>Pseudomonadati</taxon>
        <taxon>Bacteroidota</taxon>
        <taxon>Flavobacteriia</taxon>
        <taxon>Flavobacteriales</taxon>
        <taxon>Flavobacteriaceae</taxon>
        <taxon>Geojedonia</taxon>
    </lineage>
</organism>
<protein>
    <submittedName>
        <fullName evidence="3">Spondin domain-containing protein</fullName>
    </submittedName>
</protein>
<comment type="caution">
    <text evidence="3">The sequence shown here is derived from an EMBL/GenBank/DDBJ whole genome shotgun (WGS) entry which is preliminary data.</text>
</comment>
<dbReference type="RefSeq" id="WP_387959786.1">
    <property type="nucleotide sequence ID" value="NZ_JBHSGP010000004.1"/>
</dbReference>
<dbReference type="InterPro" id="IPR009465">
    <property type="entry name" value="Spondin_N"/>
</dbReference>
<evidence type="ECO:0000313" key="4">
    <source>
        <dbReference type="Proteomes" id="UP001595953"/>
    </source>
</evidence>
<dbReference type="EMBL" id="JBHSGP010000004">
    <property type="protein sequence ID" value="MFC4720728.1"/>
    <property type="molecule type" value="Genomic_DNA"/>
</dbReference>